<evidence type="ECO:0000256" key="1">
    <source>
        <dbReference type="ARBA" id="ARBA00008984"/>
    </source>
</evidence>
<dbReference type="InterPro" id="IPR036868">
    <property type="entry name" value="TusA-like_sf"/>
</dbReference>
<evidence type="ECO:0000313" key="3">
    <source>
        <dbReference type="EMBL" id="PDW03099.1"/>
    </source>
</evidence>
<comment type="caution">
    <text evidence="3">The sequence shown here is derived from an EMBL/GenBank/DDBJ whole genome shotgun (WGS) entry which is preliminary data.</text>
</comment>
<dbReference type="OrthoDB" id="9796234at2"/>
<dbReference type="PANTHER" id="PTHR33279:SF2">
    <property type="entry name" value="SULFUR CARRIER PROTEIN TUSA"/>
    <property type="match status" value="1"/>
</dbReference>
<protein>
    <recommendedName>
        <fullName evidence="2">UPF0033 domain-containing protein</fullName>
    </recommendedName>
</protein>
<name>A0A2A6RJP0_9CHLR</name>
<comment type="similarity">
    <text evidence="1">Belongs to the sulfur carrier protein TusA family.</text>
</comment>
<evidence type="ECO:0000313" key="4">
    <source>
        <dbReference type="Proteomes" id="UP000220527"/>
    </source>
</evidence>
<dbReference type="SUPFAM" id="SSF64307">
    <property type="entry name" value="SirA-like"/>
    <property type="match status" value="1"/>
</dbReference>
<dbReference type="PANTHER" id="PTHR33279">
    <property type="entry name" value="SULFUR CARRIER PROTEIN YEDF-RELATED"/>
    <property type="match status" value="1"/>
</dbReference>
<dbReference type="PROSITE" id="PS01148">
    <property type="entry name" value="UPF0033"/>
    <property type="match status" value="1"/>
</dbReference>
<evidence type="ECO:0000259" key="2">
    <source>
        <dbReference type="PROSITE" id="PS01148"/>
    </source>
</evidence>
<dbReference type="RefSeq" id="WP_097644083.1">
    <property type="nucleotide sequence ID" value="NZ_NQWI01000041.1"/>
</dbReference>
<sequence length="82" mass="8875">MTSFDQTLDVKGAKCPMPLVKSRKAIGDLPVGQVLKVVATDRGSVADFQGWAKTAKNVELVGQETVNEGGQDLYLHFIKRTA</sequence>
<dbReference type="Pfam" id="PF01206">
    <property type="entry name" value="TusA"/>
    <property type="match status" value="1"/>
</dbReference>
<dbReference type="EMBL" id="NQWI01000041">
    <property type="protein sequence ID" value="PDW03099.1"/>
    <property type="molecule type" value="Genomic_DNA"/>
</dbReference>
<proteinExistence type="inferred from homology"/>
<organism evidence="3 4">
    <name type="scientific">Candidatus Viridilinea mediisalina</name>
    <dbReference type="NCBI Taxonomy" id="2024553"/>
    <lineage>
        <taxon>Bacteria</taxon>
        <taxon>Bacillati</taxon>
        <taxon>Chloroflexota</taxon>
        <taxon>Chloroflexia</taxon>
        <taxon>Chloroflexales</taxon>
        <taxon>Chloroflexineae</taxon>
        <taxon>Oscillochloridaceae</taxon>
        <taxon>Candidatus Viridilinea</taxon>
    </lineage>
</organism>
<keyword evidence="4" id="KW-1185">Reference proteome</keyword>
<feature type="domain" description="UPF0033" evidence="2">
    <location>
        <begin position="8"/>
        <end position="32"/>
    </location>
</feature>
<dbReference type="AlphaFoldDB" id="A0A2A6RJP0"/>
<dbReference type="CDD" id="cd00291">
    <property type="entry name" value="SirA_YedF_YeeD"/>
    <property type="match status" value="1"/>
</dbReference>
<gene>
    <name evidence="3" type="ORF">CJ255_10645</name>
</gene>
<reference evidence="4" key="1">
    <citation type="submission" date="2017-08" db="EMBL/GenBank/DDBJ databases">
        <authorList>
            <person name="Grouzdev D.S."/>
            <person name="Gaisin V.A."/>
            <person name="Rysina M.S."/>
            <person name="Gorlenko V.M."/>
        </authorList>
    </citation>
    <scope>NUCLEOTIDE SEQUENCE [LARGE SCALE GENOMIC DNA]</scope>
    <source>
        <strain evidence="4">Kir15-3F</strain>
    </source>
</reference>
<dbReference type="Proteomes" id="UP000220527">
    <property type="component" value="Unassembled WGS sequence"/>
</dbReference>
<dbReference type="InterPro" id="IPR001455">
    <property type="entry name" value="TusA-like"/>
</dbReference>
<accession>A0A2A6RJP0</accession>
<dbReference type="Gene3D" id="3.30.110.40">
    <property type="entry name" value="TusA-like domain"/>
    <property type="match status" value="1"/>
</dbReference>